<sequence length="244" mass="27024">MYVSVNVDVLQFMHKHVSVGVVCDLCTIEANDAHVLITPYEGVYFLRDLTDAELRILYRNTTGGECHLNGNALRAVLEELASRLPATECNAFEVDRQAQYCEQLDDHTGARYVRNASRPAIESYLPLLTCTANENEAQIAAAGAQRTRTKPLPPVTVTVAAEHPTTPRPAPAQRAPSAPRSGGVRDTIWTVADDLWEKDGKPTDKGVVLALRRRIMDVLEADYQVKRTSSSNELGQWQKARIQV</sequence>
<feature type="region of interest" description="Disordered" evidence="1">
    <location>
        <begin position="162"/>
        <end position="184"/>
    </location>
</feature>
<dbReference type="RefSeq" id="YP_010719826.1">
    <property type="nucleotide sequence ID" value="NC_072502.1"/>
</dbReference>
<feature type="compositionally biased region" description="Low complexity" evidence="1">
    <location>
        <begin position="171"/>
        <end position="181"/>
    </location>
</feature>
<accession>A0AAE9VDF8</accession>
<dbReference type="KEGG" id="vg:79412966"/>
<reference evidence="2" key="1">
    <citation type="submission" date="2022-11" db="EMBL/GenBank/DDBJ databases">
        <authorList>
            <person name="Jaryenneh J.D."/>
            <person name="Schoeniger J.S."/>
            <person name="Mageeney C.M."/>
        </authorList>
    </citation>
    <scope>NUCLEOTIDE SEQUENCE</scope>
</reference>
<evidence type="ECO:0000313" key="2">
    <source>
        <dbReference type="EMBL" id="WAX22404.1"/>
    </source>
</evidence>
<organism evidence="2 3">
    <name type="scientific">Pseudomonas phage MiCath</name>
    <dbReference type="NCBI Taxonomy" id="3003729"/>
    <lineage>
        <taxon>Viruses</taxon>
        <taxon>Duplodnaviria</taxon>
        <taxon>Heunggongvirae</taxon>
        <taxon>Uroviricota</taxon>
        <taxon>Caudoviricetes</taxon>
        <taxon>Queuovirinae</taxon>
        <taxon>Micathvirus</taxon>
        <taxon>Micathvirus micath</taxon>
    </lineage>
</organism>
<dbReference type="EMBL" id="OP882271">
    <property type="protein sequence ID" value="WAX22404.1"/>
    <property type="molecule type" value="Genomic_DNA"/>
</dbReference>
<name>A0AAE9VDF8_9CAUD</name>
<protein>
    <submittedName>
        <fullName evidence="2">Uncharacterized protein</fullName>
    </submittedName>
</protein>
<proteinExistence type="predicted"/>
<dbReference type="GeneID" id="79412966"/>
<dbReference type="Proteomes" id="UP001211688">
    <property type="component" value="Segment"/>
</dbReference>
<evidence type="ECO:0000256" key="1">
    <source>
        <dbReference type="SAM" id="MobiDB-lite"/>
    </source>
</evidence>
<keyword evidence="3" id="KW-1185">Reference proteome</keyword>
<evidence type="ECO:0000313" key="3">
    <source>
        <dbReference type="Proteomes" id="UP001211688"/>
    </source>
</evidence>